<organism evidence="1 2">
    <name type="scientific">Terrapene triunguis</name>
    <name type="common">Three-toed box turtle</name>
    <dbReference type="NCBI Taxonomy" id="2587831"/>
    <lineage>
        <taxon>Eukaryota</taxon>
        <taxon>Metazoa</taxon>
        <taxon>Chordata</taxon>
        <taxon>Craniata</taxon>
        <taxon>Vertebrata</taxon>
        <taxon>Euteleostomi</taxon>
        <taxon>Archelosauria</taxon>
        <taxon>Testudinata</taxon>
        <taxon>Testudines</taxon>
        <taxon>Cryptodira</taxon>
        <taxon>Durocryptodira</taxon>
        <taxon>Testudinoidea</taxon>
        <taxon>Emydidae</taxon>
        <taxon>Terrapene</taxon>
    </lineage>
</organism>
<protein>
    <submittedName>
        <fullName evidence="1">Uncharacterized protein</fullName>
    </submittedName>
</protein>
<evidence type="ECO:0000313" key="2">
    <source>
        <dbReference type="Proteomes" id="UP000472274"/>
    </source>
</evidence>
<dbReference type="GO" id="GO:0005783">
    <property type="term" value="C:endoplasmic reticulum"/>
    <property type="evidence" value="ECO:0007669"/>
    <property type="project" value="TreeGrafter"/>
</dbReference>
<dbReference type="PANTHER" id="PTHR10185:SF8">
    <property type="entry name" value="5'-3' EXONUCLEASE PLD4"/>
    <property type="match status" value="1"/>
</dbReference>
<reference evidence="1" key="2">
    <citation type="submission" date="2025-09" db="UniProtKB">
        <authorList>
            <consortium name="Ensembl"/>
        </authorList>
    </citation>
    <scope>IDENTIFICATION</scope>
</reference>
<dbReference type="GO" id="GO:0032588">
    <property type="term" value="C:trans-Golgi network membrane"/>
    <property type="evidence" value="ECO:0007669"/>
    <property type="project" value="TreeGrafter"/>
</dbReference>
<dbReference type="GO" id="GO:0006909">
    <property type="term" value="P:phagocytosis"/>
    <property type="evidence" value="ECO:0007669"/>
    <property type="project" value="TreeGrafter"/>
</dbReference>
<proteinExistence type="predicted"/>
<keyword evidence="2" id="KW-1185">Reference proteome</keyword>
<dbReference type="Ensembl" id="ENSTMTT00000020606.1">
    <property type="protein sequence ID" value="ENSTMTP00000019903.1"/>
    <property type="gene ID" value="ENSTMTG00000014619.1"/>
</dbReference>
<name>A0A674JGY0_9SAUR</name>
<dbReference type="GO" id="GO:0002244">
    <property type="term" value="P:hematopoietic progenitor cell differentiation"/>
    <property type="evidence" value="ECO:0007669"/>
    <property type="project" value="TreeGrafter"/>
</dbReference>
<evidence type="ECO:0000313" key="1">
    <source>
        <dbReference type="Ensembl" id="ENSTMTP00000019903.1"/>
    </source>
</evidence>
<dbReference type="GO" id="GO:0045335">
    <property type="term" value="C:phagocytic vesicle"/>
    <property type="evidence" value="ECO:0007669"/>
    <property type="project" value="TreeGrafter"/>
</dbReference>
<sequence>MVQKLCRDCIVTEAAKALLHRKPRTSNWSKDYFSNTAGVGLIVNQTSTDPQRKKPVIQEQLKNLFERDWNSKYSVNMEDLHGQKDCAWEEGLSYL</sequence>
<dbReference type="AlphaFoldDB" id="A0A674JGY0"/>
<dbReference type="PANTHER" id="PTHR10185">
    <property type="entry name" value="PHOSPHOLIPASE D - RELATED"/>
    <property type="match status" value="1"/>
</dbReference>
<dbReference type="InterPro" id="IPR050874">
    <property type="entry name" value="Diverse_PLD-related"/>
</dbReference>
<accession>A0A674JGY0</accession>
<dbReference type="GeneTree" id="ENSGT01030000236029"/>
<reference evidence="1" key="1">
    <citation type="submission" date="2025-08" db="UniProtKB">
        <authorList>
            <consortium name="Ensembl"/>
        </authorList>
    </citation>
    <scope>IDENTIFICATION</scope>
</reference>
<dbReference type="InParanoid" id="A0A674JGY0"/>
<dbReference type="Proteomes" id="UP000472274">
    <property type="component" value="Unplaced"/>
</dbReference>
<dbReference type="GO" id="GO:0005634">
    <property type="term" value="C:nucleus"/>
    <property type="evidence" value="ECO:0007669"/>
    <property type="project" value="TreeGrafter"/>
</dbReference>